<keyword evidence="5" id="KW-1185">Reference proteome</keyword>
<feature type="transmembrane region" description="Helical" evidence="2">
    <location>
        <begin position="74"/>
        <end position="97"/>
    </location>
</feature>
<dbReference type="AlphaFoldDB" id="A0ABD5PIV0"/>
<evidence type="ECO:0000313" key="5">
    <source>
        <dbReference type="Proteomes" id="UP001595921"/>
    </source>
</evidence>
<sequence length="301" mass="33191">MAPSVRCLVQFSKLNTTRNRDDRQSPWPRSVSDVLEQSNVSKGGELTEDEVLRRRERFGPNELQEAEQRRWLEVLVNQFTSVIVLLLTVAAVAAFVLGDITEGTAVFAVLVINGAIGFVTEMRAIRSMESLQEMTEVKTRVRRSGDDQPLAYPPQRILVPTDGSRRADLAVMEGINAAKVTGARLHLLHVVETGSLGPDARSVLKEGELTERAHDVIGEAFQKAEEASLNPVTSVTEHGEPSKVIRDYIAENEIDPAAMGTHGKPDFSRYVMSDVSAKIVRTSPVPVMWVRKPDSDGTFDS</sequence>
<dbReference type="SUPFAM" id="SSF81665">
    <property type="entry name" value="Calcium ATPase, transmembrane domain M"/>
    <property type="match status" value="1"/>
</dbReference>
<dbReference type="InterPro" id="IPR004014">
    <property type="entry name" value="ATPase_P-typ_cation-transptr_N"/>
</dbReference>
<feature type="domain" description="Cation-transporting P-type ATPase N-terminal" evidence="3">
    <location>
        <begin position="25"/>
        <end position="99"/>
    </location>
</feature>
<evidence type="ECO:0000256" key="1">
    <source>
        <dbReference type="ARBA" id="ARBA00008791"/>
    </source>
</evidence>
<dbReference type="InterPro" id="IPR023298">
    <property type="entry name" value="ATPase_P-typ_TM_dom_sf"/>
</dbReference>
<comment type="caution">
    <text evidence="4">The sequence shown here is derived from an EMBL/GenBank/DDBJ whole genome shotgun (WGS) entry which is preliminary data.</text>
</comment>
<reference evidence="4 5" key="1">
    <citation type="journal article" date="2019" name="Int. J. Syst. Evol. Microbiol.">
        <title>The Global Catalogue of Microorganisms (GCM) 10K type strain sequencing project: providing services to taxonomists for standard genome sequencing and annotation.</title>
        <authorList>
            <consortium name="The Broad Institute Genomics Platform"/>
            <consortium name="The Broad Institute Genome Sequencing Center for Infectious Disease"/>
            <person name="Wu L."/>
            <person name="Ma J."/>
        </authorList>
    </citation>
    <scope>NUCLEOTIDE SEQUENCE [LARGE SCALE GENOMIC DNA]</scope>
    <source>
        <strain evidence="4 5">CGMCC 1.12553</strain>
    </source>
</reference>
<dbReference type="SMART" id="SM00831">
    <property type="entry name" value="Cation_ATPase_N"/>
    <property type="match status" value="1"/>
</dbReference>
<evidence type="ECO:0000256" key="2">
    <source>
        <dbReference type="SAM" id="Phobius"/>
    </source>
</evidence>
<dbReference type="RefSeq" id="WP_308203523.1">
    <property type="nucleotide sequence ID" value="NZ_JAODIW010000005.1"/>
</dbReference>
<dbReference type="Pfam" id="PF00582">
    <property type="entry name" value="Usp"/>
    <property type="match status" value="1"/>
</dbReference>
<dbReference type="CDD" id="cd00293">
    <property type="entry name" value="USP-like"/>
    <property type="match status" value="1"/>
</dbReference>
<evidence type="ECO:0000313" key="4">
    <source>
        <dbReference type="EMBL" id="MFC4360657.1"/>
    </source>
</evidence>
<keyword evidence="2" id="KW-0472">Membrane</keyword>
<dbReference type="InterPro" id="IPR014729">
    <property type="entry name" value="Rossmann-like_a/b/a_fold"/>
</dbReference>
<organism evidence="4 5">
    <name type="scientific">Halobium salinum</name>
    <dbReference type="NCBI Taxonomy" id="1364940"/>
    <lineage>
        <taxon>Archaea</taxon>
        <taxon>Methanobacteriati</taxon>
        <taxon>Methanobacteriota</taxon>
        <taxon>Stenosarchaea group</taxon>
        <taxon>Halobacteria</taxon>
        <taxon>Halobacteriales</taxon>
        <taxon>Haloferacaceae</taxon>
        <taxon>Halobium</taxon>
    </lineage>
</organism>
<dbReference type="InterPro" id="IPR006015">
    <property type="entry name" value="Universal_stress_UspA"/>
</dbReference>
<keyword evidence="2" id="KW-1133">Transmembrane helix</keyword>
<dbReference type="Gene3D" id="2.70.150.10">
    <property type="entry name" value="Calcium-transporting ATPase, cytoplasmic transduction domain A"/>
    <property type="match status" value="1"/>
</dbReference>
<dbReference type="Gene3D" id="3.40.50.620">
    <property type="entry name" value="HUPs"/>
    <property type="match status" value="1"/>
</dbReference>
<feature type="transmembrane region" description="Helical" evidence="2">
    <location>
        <begin position="103"/>
        <end position="120"/>
    </location>
</feature>
<accession>A0ABD5PIV0</accession>
<dbReference type="Gene3D" id="1.20.1110.10">
    <property type="entry name" value="Calcium-transporting ATPase, transmembrane domain"/>
    <property type="match status" value="1"/>
</dbReference>
<comment type="similarity">
    <text evidence="1">Belongs to the universal stress protein A family.</text>
</comment>
<dbReference type="Proteomes" id="UP001595921">
    <property type="component" value="Unassembled WGS sequence"/>
</dbReference>
<dbReference type="PRINTS" id="PR01438">
    <property type="entry name" value="UNVRSLSTRESS"/>
</dbReference>
<evidence type="ECO:0000259" key="3">
    <source>
        <dbReference type="SMART" id="SM00831"/>
    </source>
</evidence>
<dbReference type="InterPro" id="IPR006016">
    <property type="entry name" value="UspA"/>
</dbReference>
<dbReference type="SUPFAM" id="SSF52402">
    <property type="entry name" value="Adenine nucleotide alpha hydrolases-like"/>
    <property type="match status" value="1"/>
</dbReference>
<dbReference type="Pfam" id="PF00690">
    <property type="entry name" value="Cation_ATPase_N"/>
    <property type="match status" value="1"/>
</dbReference>
<dbReference type="EMBL" id="JBHSDS010000017">
    <property type="protein sequence ID" value="MFC4360657.1"/>
    <property type="molecule type" value="Genomic_DNA"/>
</dbReference>
<dbReference type="PANTHER" id="PTHR46268">
    <property type="entry name" value="STRESS RESPONSE PROTEIN NHAX"/>
    <property type="match status" value="1"/>
</dbReference>
<keyword evidence="2" id="KW-0812">Transmembrane</keyword>
<protein>
    <submittedName>
        <fullName evidence="4">Universal stress protein</fullName>
    </submittedName>
</protein>
<dbReference type="PANTHER" id="PTHR46268:SF6">
    <property type="entry name" value="UNIVERSAL STRESS PROTEIN UP12"/>
    <property type="match status" value="1"/>
</dbReference>
<gene>
    <name evidence="4" type="ORF">ACFO0N_22195</name>
</gene>
<name>A0ABD5PIV0_9EURY</name>
<proteinExistence type="inferred from homology"/>